<dbReference type="Proteomes" id="UP000078476">
    <property type="component" value="Unassembled WGS sequence"/>
</dbReference>
<gene>
    <name evidence="3" type="ORF">A1359_06970</name>
</gene>
<dbReference type="GO" id="GO:0009399">
    <property type="term" value="P:nitrogen fixation"/>
    <property type="evidence" value="ECO:0007669"/>
    <property type="project" value="InterPro"/>
</dbReference>
<protein>
    <submittedName>
        <fullName evidence="3">Nitrogen fixation protein NifZ</fullName>
    </submittedName>
</protein>
<dbReference type="InterPro" id="IPR007415">
    <property type="entry name" value="Nitrogenase_MoFe_mat_NifZ"/>
</dbReference>
<comment type="caution">
    <text evidence="3">The sequence shown here is derived from an EMBL/GenBank/DDBJ whole genome shotgun (WGS) entry which is preliminary data.</text>
</comment>
<dbReference type="RefSeq" id="WP_066980702.1">
    <property type="nucleotide sequence ID" value="NZ_LUUI01000092.1"/>
</dbReference>
<dbReference type="EMBL" id="LUUI01000092">
    <property type="protein sequence ID" value="OAI16928.1"/>
    <property type="molecule type" value="Genomic_DNA"/>
</dbReference>
<evidence type="ECO:0000256" key="1">
    <source>
        <dbReference type="ARBA" id="ARBA00008027"/>
    </source>
</evidence>
<reference evidence="3 4" key="1">
    <citation type="submission" date="2016-03" db="EMBL/GenBank/DDBJ databases">
        <authorList>
            <person name="Ploux O."/>
        </authorList>
    </citation>
    <scope>NUCLEOTIDE SEQUENCE [LARGE SCALE GENOMIC DNA]</scope>
    <source>
        <strain evidence="3 4">R-45370</strain>
    </source>
</reference>
<name>A0A177NFR0_9GAMM</name>
<evidence type="ECO:0000256" key="2">
    <source>
        <dbReference type="ARBA" id="ARBA00023231"/>
    </source>
</evidence>
<comment type="similarity">
    <text evidence="1">Belongs to the NifZ family.</text>
</comment>
<dbReference type="AlphaFoldDB" id="A0A177NFR0"/>
<organism evidence="3 4">
    <name type="scientific">Methylomonas lenta</name>
    <dbReference type="NCBI Taxonomy" id="980561"/>
    <lineage>
        <taxon>Bacteria</taxon>
        <taxon>Pseudomonadati</taxon>
        <taxon>Pseudomonadota</taxon>
        <taxon>Gammaproteobacteria</taxon>
        <taxon>Methylococcales</taxon>
        <taxon>Methylococcaceae</taxon>
        <taxon>Methylomonas</taxon>
    </lineage>
</organism>
<evidence type="ECO:0000313" key="3">
    <source>
        <dbReference type="EMBL" id="OAI16928.1"/>
    </source>
</evidence>
<keyword evidence="2" id="KW-0535">Nitrogen fixation</keyword>
<dbReference type="Pfam" id="PF04319">
    <property type="entry name" value="NifZ"/>
    <property type="match status" value="1"/>
</dbReference>
<keyword evidence="4" id="KW-1185">Reference proteome</keyword>
<proteinExistence type="inferred from homology"/>
<sequence>MNIEDLDLGDVVYAAHSITNDGSMPESEEDEVLAEEGARGVIVMKGYVEEAPERSVFLVRFEDKELNLGHPIGCWSEDLKVLELVV</sequence>
<evidence type="ECO:0000313" key="4">
    <source>
        <dbReference type="Proteomes" id="UP000078476"/>
    </source>
</evidence>
<dbReference type="STRING" id="980561.A1359_06970"/>
<dbReference type="OrthoDB" id="9181363at2"/>
<accession>A0A177NFR0</accession>